<dbReference type="GO" id="GO:0008934">
    <property type="term" value="F:inositol monophosphate 1-phosphatase activity"/>
    <property type="evidence" value="ECO:0007669"/>
    <property type="project" value="TreeGrafter"/>
</dbReference>
<dbReference type="SUPFAM" id="SSF56655">
    <property type="entry name" value="Carbohydrate phosphatase"/>
    <property type="match status" value="1"/>
</dbReference>
<evidence type="ECO:0000256" key="5">
    <source>
        <dbReference type="PIRSR" id="PIRSR600760-2"/>
    </source>
</evidence>
<keyword evidence="4 5" id="KW-0460">Magnesium</keyword>
<evidence type="ECO:0000256" key="4">
    <source>
        <dbReference type="ARBA" id="ARBA00022842"/>
    </source>
</evidence>
<dbReference type="PRINTS" id="PR00377">
    <property type="entry name" value="IMPHPHTASES"/>
</dbReference>
<comment type="cofactor">
    <cofactor evidence="1 5">
        <name>Mg(2+)</name>
        <dbReference type="ChEBI" id="CHEBI:18420"/>
    </cofactor>
</comment>
<evidence type="ECO:0000256" key="3">
    <source>
        <dbReference type="ARBA" id="ARBA00022801"/>
    </source>
</evidence>
<keyword evidence="2 5" id="KW-0479">Metal-binding</keyword>
<sequence length="255" mass="28904">MSEQIQEIKGWLYEAGEKIKASFREELKVDQKSNRTDLVTNMDRDIQKFLIENIQSTYPKARILAEESGYNTLDTMEGTVFVIDPIDGTLNFVLEKENFCIMLAVYEEGQSKLGFIYNVMQEELYWGGREFGVYCNEKKLTKPENKLLSEGLIGMNAHMYLHNQYEAQKIGEVSMGVRMSGCAGIELIAILKGTRIGYLSNLSPWDYAAGCAMLDAFDFPYSGLTGKPLHFNGREHFVAGTPKMVEEVSKILQFP</sequence>
<dbReference type="Gene3D" id="3.40.190.80">
    <property type="match status" value="1"/>
</dbReference>
<keyword evidence="7" id="KW-1185">Reference proteome</keyword>
<feature type="binding site" evidence="5">
    <location>
        <position position="87"/>
    </location>
    <ligand>
        <name>Mg(2+)</name>
        <dbReference type="ChEBI" id="CHEBI:18420"/>
        <label>1</label>
        <note>catalytic</note>
    </ligand>
</feature>
<dbReference type="Proteomes" id="UP000013785">
    <property type="component" value="Unassembled WGS sequence"/>
</dbReference>
<dbReference type="GO" id="GO:0007165">
    <property type="term" value="P:signal transduction"/>
    <property type="evidence" value="ECO:0007669"/>
    <property type="project" value="TreeGrafter"/>
</dbReference>
<reference evidence="6 7" key="1">
    <citation type="submission" date="2013-02" db="EMBL/GenBank/DDBJ databases">
        <title>The Genome Sequence of Enterococcus phoeniculicola BAA-412.</title>
        <authorList>
            <consortium name="The Broad Institute Genome Sequencing Platform"/>
            <consortium name="The Broad Institute Genome Sequencing Center for Infectious Disease"/>
            <person name="Earl A.M."/>
            <person name="Gilmore M.S."/>
            <person name="Lebreton F."/>
            <person name="Walker B."/>
            <person name="Young S.K."/>
            <person name="Zeng Q."/>
            <person name="Gargeya S."/>
            <person name="Fitzgerald M."/>
            <person name="Haas B."/>
            <person name="Abouelleil A."/>
            <person name="Alvarado L."/>
            <person name="Arachchi H.M."/>
            <person name="Berlin A.M."/>
            <person name="Chapman S.B."/>
            <person name="Dewar J."/>
            <person name="Goldberg J."/>
            <person name="Griggs A."/>
            <person name="Gujja S."/>
            <person name="Hansen M."/>
            <person name="Howarth C."/>
            <person name="Imamovic A."/>
            <person name="Larimer J."/>
            <person name="McCowan C."/>
            <person name="Murphy C."/>
            <person name="Neiman D."/>
            <person name="Pearson M."/>
            <person name="Priest M."/>
            <person name="Roberts A."/>
            <person name="Saif S."/>
            <person name="Shea T."/>
            <person name="Sisk P."/>
            <person name="Sykes S."/>
            <person name="Wortman J."/>
            <person name="Nusbaum C."/>
            <person name="Birren B."/>
        </authorList>
    </citation>
    <scope>NUCLEOTIDE SEQUENCE [LARGE SCALE GENOMIC DNA]</scope>
    <source>
        <strain evidence="6 7">ATCC BAA-412</strain>
    </source>
</reference>
<evidence type="ECO:0000256" key="1">
    <source>
        <dbReference type="ARBA" id="ARBA00001946"/>
    </source>
</evidence>
<proteinExistence type="predicted"/>
<feature type="binding site" evidence="5">
    <location>
        <position position="206"/>
    </location>
    <ligand>
        <name>Mg(2+)</name>
        <dbReference type="ChEBI" id="CHEBI:18420"/>
        <label>1</label>
        <note>catalytic</note>
    </ligand>
</feature>
<evidence type="ECO:0000313" key="6">
    <source>
        <dbReference type="EMBL" id="EOL43863.1"/>
    </source>
</evidence>
<dbReference type="InterPro" id="IPR020552">
    <property type="entry name" value="Inositol_monoPase_Li-sen"/>
</dbReference>
<dbReference type="PRINTS" id="PR00378">
    <property type="entry name" value="LIIMPHPHTASE"/>
</dbReference>
<dbReference type="FunFam" id="3.30.540.10:FF:000003">
    <property type="entry name" value="Inositol-1-monophosphatase"/>
    <property type="match status" value="1"/>
</dbReference>
<protein>
    <submittedName>
        <fullName evidence="6">Inositol monophosphatase</fullName>
    </submittedName>
</protein>
<dbReference type="GO" id="GO:0006020">
    <property type="term" value="P:inositol metabolic process"/>
    <property type="evidence" value="ECO:0007669"/>
    <property type="project" value="TreeGrafter"/>
</dbReference>
<gene>
    <name evidence="6" type="ORF">UC3_01844</name>
</gene>
<dbReference type="InterPro" id="IPR000760">
    <property type="entry name" value="Inositol_monophosphatase-like"/>
</dbReference>
<organism evidence="6 7">
    <name type="scientific">Enterococcus phoeniculicola ATCC BAA-412</name>
    <dbReference type="NCBI Taxonomy" id="1158610"/>
    <lineage>
        <taxon>Bacteria</taxon>
        <taxon>Bacillati</taxon>
        <taxon>Bacillota</taxon>
        <taxon>Bacilli</taxon>
        <taxon>Lactobacillales</taxon>
        <taxon>Enterococcaceae</taxon>
        <taxon>Enterococcus</taxon>
    </lineage>
</organism>
<dbReference type="Pfam" id="PF00459">
    <property type="entry name" value="Inositol_P"/>
    <property type="match status" value="1"/>
</dbReference>
<dbReference type="eggNOG" id="COG0483">
    <property type="taxonomic scope" value="Bacteria"/>
</dbReference>
<keyword evidence="3" id="KW-0378">Hydrolase</keyword>
<dbReference type="PANTHER" id="PTHR20854:SF4">
    <property type="entry name" value="INOSITOL-1-MONOPHOSPHATASE-RELATED"/>
    <property type="match status" value="1"/>
</dbReference>
<comment type="caution">
    <text evidence="6">The sequence shown here is derived from an EMBL/GenBank/DDBJ whole genome shotgun (WGS) entry which is preliminary data.</text>
</comment>
<dbReference type="Gene3D" id="3.30.540.10">
    <property type="entry name" value="Fructose-1,6-Bisphosphatase, subunit A, domain 1"/>
    <property type="match status" value="1"/>
</dbReference>
<dbReference type="AlphaFoldDB" id="R3TRS7"/>
<dbReference type="PATRIC" id="fig|1158610.3.peg.1838"/>
<feature type="binding site" evidence="5">
    <location>
        <position position="84"/>
    </location>
    <ligand>
        <name>Mg(2+)</name>
        <dbReference type="ChEBI" id="CHEBI:18420"/>
        <label>1</label>
        <note>catalytic</note>
    </ligand>
</feature>
<dbReference type="PANTHER" id="PTHR20854">
    <property type="entry name" value="INOSITOL MONOPHOSPHATASE"/>
    <property type="match status" value="1"/>
</dbReference>
<feature type="binding site" evidence="5">
    <location>
        <position position="66"/>
    </location>
    <ligand>
        <name>Mg(2+)</name>
        <dbReference type="ChEBI" id="CHEBI:18420"/>
        <label>1</label>
        <note>catalytic</note>
    </ligand>
</feature>
<accession>R3TRS7</accession>
<evidence type="ECO:0000313" key="7">
    <source>
        <dbReference type="Proteomes" id="UP000013785"/>
    </source>
</evidence>
<dbReference type="HOGENOM" id="CLU_044118_6_2_9"/>
<dbReference type="STRING" id="154621.RV11_GL002091"/>
<dbReference type="GO" id="GO:0046872">
    <property type="term" value="F:metal ion binding"/>
    <property type="evidence" value="ECO:0007669"/>
    <property type="project" value="UniProtKB-KW"/>
</dbReference>
<dbReference type="CDD" id="cd01637">
    <property type="entry name" value="IMPase_like"/>
    <property type="match status" value="1"/>
</dbReference>
<name>R3TRS7_9ENTE</name>
<feature type="binding site" evidence="5">
    <location>
        <position position="86"/>
    </location>
    <ligand>
        <name>Mg(2+)</name>
        <dbReference type="ChEBI" id="CHEBI:18420"/>
        <label>1</label>
        <note>catalytic</note>
    </ligand>
</feature>
<dbReference type="RefSeq" id="WP_010768507.1">
    <property type="nucleotide sequence ID" value="NZ_ASWE01000002.1"/>
</dbReference>
<dbReference type="OrthoDB" id="9772456at2"/>
<evidence type="ECO:0000256" key="2">
    <source>
        <dbReference type="ARBA" id="ARBA00022723"/>
    </source>
</evidence>
<dbReference type="EMBL" id="AJAT01000015">
    <property type="protein sequence ID" value="EOL43863.1"/>
    <property type="molecule type" value="Genomic_DNA"/>
</dbReference>
<dbReference type="GO" id="GO:0046854">
    <property type="term" value="P:phosphatidylinositol phosphate biosynthetic process"/>
    <property type="evidence" value="ECO:0007669"/>
    <property type="project" value="InterPro"/>
</dbReference>